<sequence>MLVLDAAGQEFSIEANSDASVLLLSGEPIDEPIVGYGPFVMNSEGEIKQAIADFNSGRFGEMTP</sequence>
<dbReference type="PANTHER" id="PTHR43594:SF1">
    <property type="entry name" value="QUERCETIN 2,3-DIOXYGENASE PA2418-RELATED"/>
    <property type="match status" value="1"/>
</dbReference>
<dbReference type="SUPFAM" id="SSF51182">
    <property type="entry name" value="RmlC-like cupins"/>
    <property type="match status" value="1"/>
</dbReference>
<evidence type="ECO:0000259" key="1">
    <source>
        <dbReference type="Pfam" id="PF05726"/>
    </source>
</evidence>
<feature type="non-terminal residue" evidence="2">
    <location>
        <position position="1"/>
    </location>
</feature>
<dbReference type="Pfam" id="PF05726">
    <property type="entry name" value="Pirin_C"/>
    <property type="match status" value="1"/>
</dbReference>
<gene>
    <name evidence="2" type="ORF">B7Z70_13180</name>
</gene>
<keyword evidence="2" id="KW-0223">Dioxygenase</keyword>
<protein>
    <submittedName>
        <fullName evidence="2">Quercetin 2,3-dioxygenase</fullName>
    </submittedName>
</protein>
<dbReference type="AlphaFoldDB" id="A0A257SK43"/>
<evidence type="ECO:0000313" key="2">
    <source>
        <dbReference type="EMBL" id="OYV73517.1"/>
    </source>
</evidence>
<evidence type="ECO:0000313" key="3">
    <source>
        <dbReference type="Proteomes" id="UP000216779"/>
    </source>
</evidence>
<dbReference type="InterPro" id="IPR053186">
    <property type="entry name" value="QDO-related"/>
</dbReference>
<proteinExistence type="predicted"/>
<dbReference type="EMBL" id="NCBC01000686">
    <property type="protein sequence ID" value="OYV73517.1"/>
    <property type="molecule type" value="Genomic_DNA"/>
</dbReference>
<keyword evidence="2" id="KW-0560">Oxidoreductase</keyword>
<dbReference type="InterPro" id="IPR011051">
    <property type="entry name" value="RmlC_Cupin_sf"/>
</dbReference>
<dbReference type="GO" id="GO:0051213">
    <property type="term" value="F:dioxygenase activity"/>
    <property type="evidence" value="ECO:0007669"/>
    <property type="project" value="UniProtKB-KW"/>
</dbReference>
<dbReference type="InterPro" id="IPR014710">
    <property type="entry name" value="RmlC-like_jellyroll"/>
</dbReference>
<reference evidence="2 3" key="1">
    <citation type="submission" date="2017-03" db="EMBL/GenBank/DDBJ databases">
        <title>Lifting the veil on microbial sulfur biogeochemistry in mining wastewaters.</title>
        <authorList>
            <person name="Kantor R.S."/>
            <person name="Colenbrander Nelson T."/>
            <person name="Marshall S."/>
            <person name="Bennett D."/>
            <person name="Apte S."/>
            <person name="Camacho D."/>
            <person name="Thomas B.C."/>
            <person name="Warren L.A."/>
            <person name="Banfield J.F."/>
        </authorList>
    </citation>
    <scope>NUCLEOTIDE SEQUENCE [LARGE SCALE GENOMIC DNA]</scope>
    <source>
        <strain evidence="2">21-59-9</strain>
    </source>
</reference>
<dbReference type="Proteomes" id="UP000216779">
    <property type="component" value="Unassembled WGS sequence"/>
</dbReference>
<comment type="caution">
    <text evidence="2">The sequence shown here is derived from an EMBL/GenBank/DDBJ whole genome shotgun (WGS) entry which is preliminary data.</text>
</comment>
<accession>A0A257SK43</accession>
<organism evidence="2 3">
    <name type="scientific">Acidithiobacillus ferrivorans</name>
    <dbReference type="NCBI Taxonomy" id="160808"/>
    <lineage>
        <taxon>Bacteria</taxon>
        <taxon>Pseudomonadati</taxon>
        <taxon>Pseudomonadota</taxon>
        <taxon>Acidithiobacillia</taxon>
        <taxon>Acidithiobacillales</taxon>
        <taxon>Acidithiobacillaceae</taxon>
        <taxon>Acidithiobacillus</taxon>
    </lineage>
</organism>
<dbReference type="Gene3D" id="2.60.120.10">
    <property type="entry name" value="Jelly Rolls"/>
    <property type="match status" value="2"/>
</dbReference>
<dbReference type="PANTHER" id="PTHR43594">
    <property type="entry name" value="QUERCETIN 2,3-DIOXYGENASE"/>
    <property type="match status" value="1"/>
</dbReference>
<feature type="domain" description="Pirin C-terminal" evidence="1">
    <location>
        <begin position="1"/>
        <end position="60"/>
    </location>
</feature>
<name>A0A257SK43_9PROT</name>
<dbReference type="InterPro" id="IPR008778">
    <property type="entry name" value="Pirin_C_dom"/>
</dbReference>